<reference evidence="8" key="1">
    <citation type="submission" date="2022-01" db="EMBL/GenBank/DDBJ databases">
        <authorList>
            <person name="Wang Y."/>
        </authorList>
    </citation>
    <scope>NUCLEOTIDE SEQUENCE</scope>
    <source>
        <strain evidence="8">WB101</strain>
    </source>
</reference>
<evidence type="ECO:0000256" key="3">
    <source>
        <dbReference type="ARBA" id="ARBA00022452"/>
    </source>
</evidence>
<sequence length="788" mass="87976">MKKAISLIIAVITSLLFMIPAEIFSQTITQTIKGNVYDIQTKDPLPGASIMVLETDPLQGAVTNMDGSFSINNIRLGRQSIRVSYIGYEPVIIPEIMVTSAKEVVLNIGLEPSSTEMEGFVVTPKIQKDQPLNSHASVSARSFSVEETRRYAGGLDDPARLVSAFAGVSVGNVQDNAIIVRGNSPKGVSWRLEGVEIPTPHHFVGGNVTGGGMVTLFSSQMLANSDFHTSAFPAEYGNALAGVFDMNLRNGNFDKREYTFQAGTMGLDFASEGPLASGSNASYVFNYRYSTLGLLTDLDAIPTDQEFRYQDLSYKFNVPTNKAGTFSFWGIGGLDHSTEPLETDSTSWETDWDRVTYDWNIAMGAAGISHSITRGKDFYIQTTFAVTGLKNSMETERQDDRLVPRPDLTVSDYSGKLSLGSKINYRFSPAHSNQTGITYKKLLYNLDINSTIDNQPETYRNIVDERDGSDAVELYTQSSIDLSDEVTLNAGINAGYFALNDEYSVDPRIGMNWNFKNNHTISLGYGKHSQMEDLKIYFIKTEKDGKTEYPNKDLGLSKAHHFVLAYDWQINDNLRFKIEPYIQLLYDIPGIADSSFSMINYKQDWAFDDALENNSIGRNMGIDVTVERFLNNNYYFLVTGSILNSRYKADDGIWRNTRYNKTFVGNVLVGKEFFFGDNGRVLGINGRVNFVGGERVSPVLDAASEREKRVIFDDDRAFSEQLSSTIYVDLSLTYRINKPGHSSVWALQIKNLLGEAMPEGYNYNYRTQNVQLDKSVVMVPSLSYTIEF</sequence>
<dbReference type="Pfam" id="PF13715">
    <property type="entry name" value="CarbopepD_reg_2"/>
    <property type="match status" value="1"/>
</dbReference>
<dbReference type="InterPro" id="IPR008969">
    <property type="entry name" value="CarboxyPept-like_regulatory"/>
</dbReference>
<evidence type="ECO:0000313" key="8">
    <source>
        <dbReference type="EMBL" id="MCG2588938.1"/>
    </source>
</evidence>
<name>A0ABS9KDP2_9BACT</name>
<comment type="caution">
    <text evidence="8">The sequence shown here is derived from an EMBL/GenBank/DDBJ whole genome shotgun (WGS) entry which is preliminary data.</text>
</comment>
<gene>
    <name evidence="8" type="ORF">L6773_10190</name>
</gene>
<keyword evidence="6" id="KW-0472">Membrane</keyword>
<proteinExistence type="predicted"/>
<dbReference type="PANTHER" id="PTHR30069:SF29">
    <property type="entry name" value="HEMOGLOBIN AND HEMOGLOBIN-HAPTOGLOBIN-BINDING PROTEIN 1-RELATED"/>
    <property type="match status" value="1"/>
</dbReference>
<keyword evidence="7" id="KW-0998">Cell outer membrane</keyword>
<evidence type="ECO:0000313" key="9">
    <source>
        <dbReference type="Proteomes" id="UP001165366"/>
    </source>
</evidence>
<keyword evidence="8" id="KW-0675">Receptor</keyword>
<dbReference type="EMBL" id="JAKLWS010000011">
    <property type="protein sequence ID" value="MCG2588938.1"/>
    <property type="molecule type" value="Genomic_DNA"/>
</dbReference>
<keyword evidence="4" id="KW-0812">Transmembrane</keyword>
<organism evidence="8 9">
    <name type="scientific">Rhodohalobacter sulfatireducens</name>
    <dbReference type="NCBI Taxonomy" id="2911366"/>
    <lineage>
        <taxon>Bacteria</taxon>
        <taxon>Pseudomonadati</taxon>
        <taxon>Balneolota</taxon>
        <taxon>Balneolia</taxon>
        <taxon>Balneolales</taxon>
        <taxon>Balneolaceae</taxon>
        <taxon>Rhodohalobacter</taxon>
    </lineage>
</organism>
<evidence type="ECO:0000256" key="6">
    <source>
        <dbReference type="ARBA" id="ARBA00023136"/>
    </source>
</evidence>
<dbReference type="Gene3D" id="2.60.40.1120">
    <property type="entry name" value="Carboxypeptidase-like, regulatory domain"/>
    <property type="match status" value="1"/>
</dbReference>
<evidence type="ECO:0000256" key="2">
    <source>
        <dbReference type="ARBA" id="ARBA00022448"/>
    </source>
</evidence>
<protein>
    <submittedName>
        <fullName evidence="8">TonB-dependent receptor</fullName>
    </submittedName>
</protein>
<dbReference type="SUPFAM" id="SSF49464">
    <property type="entry name" value="Carboxypeptidase regulatory domain-like"/>
    <property type="match status" value="1"/>
</dbReference>
<reference evidence="8" key="2">
    <citation type="submission" date="2024-05" db="EMBL/GenBank/DDBJ databases">
        <title>Rhodohalobacter halophilus gen. nov., sp. nov., a moderately halophilic member of the family Balneolaceae.</title>
        <authorList>
            <person name="Xia J."/>
        </authorList>
    </citation>
    <scope>NUCLEOTIDE SEQUENCE</scope>
    <source>
        <strain evidence="8">WB101</strain>
    </source>
</reference>
<dbReference type="Gene3D" id="2.40.170.20">
    <property type="entry name" value="TonB-dependent receptor, beta-barrel domain"/>
    <property type="match status" value="1"/>
</dbReference>
<dbReference type="Proteomes" id="UP001165366">
    <property type="component" value="Unassembled WGS sequence"/>
</dbReference>
<evidence type="ECO:0000256" key="1">
    <source>
        <dbReference type="ARBA" id="ARBA00004571"/>
    </source>
</evidence>
<dbReference type="PANTHER" id="PTHR30069">
    <property type="entry name" value="TONB-DEPENDENT OUTER MEMBRANE RECEPTOR"/>
    <property type="match status" value="1"/>
</dbReference>
<keyword evidence="2" id="KW-0813">Transport</keyword>
<accession>A0ABS9KDP2</accession>
<evidence type="ECO:0000256" key="7">
    <source>
        <dbReference type="ARBA" id="ARBA00023237"/>
    </source>
</evidence>
<dbReference type="InterPro" id="IPR039426">
    <property type="entry name" value="TonB-dep_rcpt-like"/>
</dbReference>
<dbReference type="RefSeq" id="WP_237854025.1">
    <property type="nucleotide sequence ID" value="NZ_JAKLWS010000011.1"/>
</dbReference>
<keyword evidence="5" id="KW-0732">Signal</keyword>
<dbReference type="SUPFAM" id="SSF56935">
    <property type="entry name" value="Porins"/>
    <property type="match status" value="1"/>
</dbReference>
<comment type="subcellular location">
    <subcellularLocation>
        <location evidence="1">Cell outer membrane</location>
        <topology evidence="1">Multi-pass membrane protein</topology>
    </subcellularLocation>
</comment>
<keyword evidence="3" id="KW-1134">Transmembrane beta strand</keyword>
<keyword evidence="9" id="KW-1185">Reference proteome</keyword>
<dbReference type="InterPro" id="IPR036942">
    <property type="entry name" value="Beta-barrel_TonB_sf"/>
</dbReference>
<evidence type="ECO:0000256" key="5">
    <source>
        <dbReference type="ARBA" id="ARBA00022729"/>
    </source>
</evidence>
<evidence type="ECO:0000256" key="4">
    <source>
        <dbReference type="ARBA" id="ARBA00022692"/>
    </source>
</evidence>